<dbReference type="EMBL" id="BFAV01000142">
    <property type="protein sequence ID" value="GBF34598.1"/>
    <property type="molecule type" value="Genomic_DNA"/>
</dbReference>
<proteinExistence type="predicted"/>
<sequence>MSWLIYYIIAVNIAGVLSMGLDKMKARAGAWRIPENSLMLIALAGGSPGIYAGLKIFRHKTRHLKFSVGVPIIFLIQAAIIARLVYLGIL</sequence>
<dbReference type="RefSeq" id="WP_104372822.1">
    <property type="nucleotide sequence ID" value="NZ_BFAV01000142.1"/>
</dbReference>
<keyword evidence="3" id="KW-1185">Reference proteome</keyword>
<feature type="transmembrane region" description="Helical" evidence="1">
    <location>
        <begin position="66"/>
        <end position="86"/>
    </location>
</feature>
<dbReference type="OrthoDB" id="1698854at2"/>
<evidence type="ECO:0000313" key="2">
    <source>
        <dbReference type="EMBL" id="GBF34598.1"/>
    </source>
</evidence>
<reference evidence="3" key="1">
    <citation type="submission" date="2018-02" db="EMBL/GenBank/DDBJ databases">
        <title>Genome sequence of Desulfocucumis palustris strain NAW-5.</title>
        <authorList>
            <person name="Watanabe M."/>
            <person name="Kojima H."/>
            <person name="Fukui M."/>
        </authorList>
    </citation>
    <scope>NUCLEOTIDE SEQUENCE [LARGE SCALE GENOMIC DNA]</scope>
    <source>
        <strain evidence="3">NAW-5</strain>
    </source>
</reference>
<dbReference type="Pfam" id="PF06961">
    <property type="entry name" value="DUF1294"/>
    <property type="match status" value="1"/>
</dbReference>
<keyword evidence="1" id="KW-0472">Membrane</keyword>
<dbReference type="Proteomes" id="UP000239549">
    <property type="component" value="Unassembled WGS sequence"/>
</dbReference>
<feature type="transmembrane region" description="Helical" evidence="1">
    <location>
        <begin position="6"/>
        <end position="24"/>
    </location>
</feature>
<organism evidence="2 3">
    <name type="scientific">Desulfocucumis palustris</name>
    <dbReference type="NCBI Taxonomy" id="1898651"/>
    <lineage>
        <taxon>Bacteria</taxon>
        <taxon>Bacillati</taxon>
        <taxon>Bacillota</taxon>
        <taxon>Clostridia</taxon>
        <taxon>Eubacteriales</taxon>
        <taxon>Desulfocucumaceae</taxon>
        <taxon>Desulfocucumis</taxon>
    </lineage>
</organism>
<protein>
    <recommendedName>
        <fullName evidence="4">DUF1294 domain-containing protein</fullName>
    </recommendedName>
</protein>
<evidence type="ECO:0000256" key="1">
    <source>
        <dbReference type="SAM" id="Phobius"/>
    </source>
</evidence>
<evidence type="ECO:0008006" key="4">
    <source>
        <dbReference type="Google" id="ProtNLM"/>
    </source>
</evidence>
<dbReference type="InterPro" id="IPR010718">
    <property type="entry name" value="DUF1294"/>
</dbReference>
<keyword evidence="1" id="KW-0812">Transmembrane</keyword>
<evidence type="ECO:0000313" key="3">
    <source>
        <dbReference type="Proteomes" id="UP000239549"/>
    </source>
</evidence>
<keyword evidence="1" id="KW-1133">Transmembrane helix</keyword>
<name>A0A2L2XEE2_9FIRM</name>
<accession>A0A2L2XEE2</accession>
<dbReference type="AlphaFoldDB" id="A0A2L2XEE2"/>
<comment type="caution">
    <text evidence="2">The sequence shown here is derived from an EMBL/GenBank/DDBJ whole genome shotgun (WGS) entry which is preliminary data.</text>
</comment>
<gene>
    <name evidence="2" type="ORF">DCCM_3717</name>
</gene>
<feature type="transmembrane region" description="Helical" evidence="1">
    <location>
        <begin position="36"/>
        <end position="54"/>
    </location>
</feature>